<evidence type="ECO:0000259" key="3">
    <source>
        <dbReference type="Pfam" id="PF13649"/>
    </source>
</evidence>
<dbReference type="PANTHER" id="PTHR43861:SF1">
    <property type="entry name" value="TRANS-ACONITATE 2-METHYLTRANSFERASE"/>
    <property type="match status" value="1"/>
</dbReference>
<dbReference type="InterPro" id="IPR029063">
    <property type="entry name" value="SAM-dependent_MTases_sf"/>
</dbReference>
<gene>
    <name evidence="4" type="ORF">NBH00_15765</name>
</gene>
<evidence type="ECO:0000313" key="4">
    <source>
        <dbReference type="EMBL" id="UTI62814.1"/>
    </source>
</evidence>
<keyword evidence="1 4" id="KW-0489">Methyltransferase</keyword>
<dbReference type="Gene3D" id="3.40.50.150">
    <property type="entry name" value="Vaccinia Virus protein VP39"/>
    <property type="match status" value="1"/>
</dbReference>
<evidence type="ECO:0000313" key="5">
    <source>
        <dbReference type="Proteomes" id="UP001056035"/>
    </source>
</evidence>
<dbReference type="InterPro" id="IPR041698">
    <property type="entry name" value="Methyltransf_25"/>
</dbReference>
<protein>
    <submittedName>
        <fullName evidence="4">Class I SAM-dependent methyltransferase</fullName>
    </submittedName>
</protein>
<proteinExistence type="predicted"/>
<dbReference type="PANTHER" id="PTHR43861">
    <property type="entry name" value="TRANS-ACONITATE 2-METHYLTRANSFERASE-RELATED"/>
    <property type="match status" value="1"/>
</dbReference>
<evidence type="ECO:0000256" key="1">
    <source>
        <dbReference type="ARBA" id="ARBA00022603"/>
    </source>
</evidence>
<dbReference type="CDD" id="cd02440">
    <property type="entry name" value="AdoMet_MTases"/>
    <property type="match status" value="1"/>
</dbReference>
<feature type="domain" description="Methyltransferase" evidence="3">
    <location>
        <begin position="47"/>
        <end position="143"/>
    </location>
</feature>
<dbReference type="SUPFAM" id="SSF53335">
    <property type="entry name" value="S-adenosyl-L-methionine-dependent methyltransferases"/>
    <property type="match status" value="1"/>
</dbReference>
<organism evidence="4 5">
    <name type="scientific">Paraconexibacter antarcticus</name>
    <dbReference type="NCBI Taxonomy" id="2949664"/>
    <lineage>
        <taxon>Bacteria</taxon>
        <taxon>Bacillati</taxon>
        <taxon>Actinomycetota</taxon>
        <taxon>Thermoleophilia</taxon>
        <taxon>Solirubrobacterales</taxon>
        <taxon>Paraconexibacteraceae</taxon>
        <taxon>Paraconexibacter</taxon>
    </lineage>
</organism>
<accession>A0ABY5DQG1</accession>
<dbReference type="GO" id="GO:0008168">
    <property type="term" value="F:methyltransferase activity"/>
    <property type="evidence" value="ECO:0007669"/>
    <property type="project" value="UniProtKB-KW"/>
</dbReference>
<reference evidence="4 5" key="1">
    <citation type="submission" date="2022-06" db="EMBL/GenBank/DDBJ databases">
        <title>Paraconexibacter antarcticus.</title>
        <authorList>
            <person name="Kim C.S."/>
        </authorList>
    </citation>
    <scope>NUCLEOTIDE SEQUENCE [LARGE SCALE GENOMIC DNA]</scope>
    <source>
        <strain evidence="4 5">02-257</strain>
    </source>
</reference>
<sequence length="255" mass="27178">MDTDSGRTTDTTTAADDRLLVIWHDIECGGYDVDLPLWRELAGRGDVLDVGAGTGRVSLHLAARGARVTALDLHEPLLAALREHAARLDLVIPTIAADARAFDTGGARFDTVLVPMQTLQLLGGAEARARFLASARACLRPGGIVAAALADALEAFDAEHTEPPLPDMRELDGTVYCSRPVAVREHEHTVSIERIRETVDRAGHRTVAGDVLHLDRVTAAEFTAEGAALGLTALPPRAIPQTDEYVGSTVAMLRA</sequence>
<dbReference type="EMBL" id="CP098502">
    <property type="protein sequence ID" value="UTI62814.1"/>
    <property type="molecule type" value="Genomic_DNA"/>
</dbReference>
<dbReference type="Pfam" id="PF13649">
    <property type="entry name" value="Methyltransf_25"/>
    <property type="match status" value="1"/>
</dbReference>
<dbReference type="Proteomes" id="UP001056035">
    <property type="component" value="Chromosome"/>
</dbReference>
<dbReference type="GO" id="GO:0032259">
    <property type="term" value="P:methylation"/>
    <property type="evidence" value="ECO:0007669"/>
    <property type="project" value="UniProtKB-KW"/>
</dbReference>
<keyword evidence="2" id="KW-0808">Transferase</keyword>
<name>A0ABY5DQG1_9ACTN</name>
<dbReference type="RefSeq" id="WP_254569549.1">
    <property type="nucleotide sequence ID" value="NZ_CP098502.1"/>
</dbReference>
<evidence type="ECO:0000256" key="2">
    <source>
        <dbReference type="ARBA" id="ARBA00022679"/>
    </source>
</evidence>
<keyword evidence="5" id="KW-1185">Reference proteome</keyword>